<evidence type="ECO:0000256" key="1">
    <source>
        <dbReference type="ARBA" id="ARBA00009091"/>
    </source>
</evidence>
<dbReference type="SMART" id="SM00935">
    <property type="entry name" value="OmpH"/>
    <property type="match status" value="1"/>
</dbReference>
<feature type="coiled-coil region" evidence="3">
    <location>
        <begin position="92"/>
        <end position="119"/>
    </location>
</feature>
<evidence type="ECO:0000313" key="4">
    <source>
        <dbReference type="EMBL" id="ELR69991.1"/>
    </source>
</evidence>
<dbReference type="PANTHER" id="PTHR35089:SF1">
    <property type="entry name" value="CHAPERONE PROTEIN SKP"/>
    <property type="match status" value="1"/>
</dbReference>
<comment type="similarity">
    <text evidence="1">Belongs to the Skp family.</text>
</comment>
<dbReference type="InterPro" id="IPR024930">
    <property type="entry name" value="Skp_dom_sf"/>
</dbReference>
<dbReference type="Proteomes" id="UP000011135">
    <property type="component" value="Unassembled WGS sequence"/>
</dbReference>
<dbReference type="InterPro" id="IPR005632">
    <property type="entry name" value="Chaperone_Skp"/>
</dbReference>
<dbReference type="STRING" id="1237149.C900_04435"/>
<evidence type="ECO:0000256" key="2">
    <source>
        <dbReference type="ARBA" id="ARBA00022729"/>
    </source>
</evidence>
<organism evidence="4 5">
    <name type="scientific">Fulvivirga imtechensis AK7</name>
    <dbReference type="NCBI Taxonomy" id="1237149"/>
    <lineage>
        <taxon>Bacteria</taxon>
        <taxon>Pseudomonadati</taxon>
        <taxon>Bacteroidota</taxon>
        <taxon>Cytophagia</taxon>
        <taxon>Cytophagales</taxon>
        <taxon>Fulvivirgaceae</taxon>
        <taxon>Fulvivirga</taxon>
    </lineage>
</organism>
<keyword evidence="5" id="KW-1185">Reference proteome</keyword>
<dbReference type="GO" id="GO:0050821">
    <property type="term" value="P:protein stabilization"/>
    <property type="evidence" value="ECO:0007669"/>
    <property type="project" value="TreeGrafter"/>
</dbReference>
<gene>
    <name evidence="4" type="ORF">C900_04435</name>
</gene>
<keyword evidence="2" id="KW-0732">Signal</keyword>
<evidence type="ECO:0000313" key="5">
    <source>
        <dbReference type="Proteomes" id="UP000011135"/>
    </source>
</evidence>
<dbReference type="OrthoDB" id="1493259at2"/>
<name>L8JM30_9BACT</name>
<proteinExistence type="inferred from homology"/>
<evidence type="ECO:0000256" key="3">
    <source>
        <dbReference type="SAM" id="Coils"/>
    </source>
</evidence>
<dbReference type="EMBL" id="AMZN01000063">
    <property type="protein sequence ID" value="ELR69991.1"/>
    <property type="molecule type" value="Genomic_DNA"/>
</dbReference>
<dbReference type="RefSeq" id="WP_009581617.1">
    <property type="nucleotide sequence ID" value="NZ_AMZN01000063.1"/>
</dbReference>
<dbReference type="Gene3D" id="3.30.910.20">
    <property type="entry name" value="Skp domain"/>
    <property type="match status" value="1"/>
</dbReference>
<dbReference type="AlphaFoldDB" id="L8JM30"/>
<accession>L8JM30</accession>
<sequence length="181" mass="21032">MKTKELLIIIISVVVAVAVAVAYFITHATHNNVAYVRSHDLIYSYEGTKEAMAKFDDKKMSWQANVDTLRRDFQRSVAVYNRDYDKLSSSERKQREEMLNNQQQQLETYSQAIDSKIREEDHEMMASVLNQVNSFIEDYAEQKGYDIIFGTTKDGSILYGNEHLDITDQVLKEINKRYKGE</sequence>
<comment type="caution">
    <text evidence="4">The sequence shown here is derived from an EMBL/GenBank/DDBJ whole genome shotgun (WGS) entry which is preliminary data.</text>
</comment>
<dbReference type="GO" id="GO:0005829">
    <property type="term" value="C:cytosol"/>
    <property type="evidence" value="ECO:0007669"/>
    <property type="project" value="TreeGrafter"/>
</dbReference>
<reference evidence="4 5" key="1">
    <citation type="submission" date="2012-12" db="EMBL/GenBank/DDBJ databases">
        <title>Genome assembly of Fulvivirga imtechensis AK7.</title>
        <authorList>
            <person name="Nupur N."/>
            <person name="Khatri I."/>
            <person name="Kumar R."/>
            <person name="Subramanian S."/>
            <person name="Pinnaka A."/>
        </authorList>
    </citation>
    <scope>NUCLEOTIDE SEQUENCE [LARGE SCALE GENOMIC DNA]</scope>
    <source>
        <strain evidence="4 5">AK7</strain>
    </source>
</reference>
<dbReference type="GO" id="GO:0051082">
    <property type="term" value="F:unfolded protein binding"/>
    <property type="evidence" value="ECO:0007669"/>
    <property type="project" value="InterPro"/>
</dbReference>
<dbReference type="SUPFAM" id="SSF111384">
    <property type="entry name" value="OmpH-like"/>
    <property type="match status" value="1"/>
</dbReference>
<protein>
    <submittedName>
        <fullName evidence="4">Outer membrane protein (OmpH-like)</fullName>
    </submittedName>
</protein>
<dbReference type="Pfam" id="PF03938">
    <property type="entry name" value="OmpH"/>
    <property type="match status" value="1"/>
</dbReference>
<dbReference type="PANTHER" id="PTHR35089">
    <property type="entry name" value="CHAPERONE PROTEIN SKP"/>
    <property type="match status" value="1"/>
</dbReference>
<dbReference type="eggNOG" id="COG2825">
    <property type="taxonomic scope" value="Bacteria"/>
</dbReference>
<keyword evidence="3" id="KW-0175">Coiled coil</keyword>